<dbReference type="InterPro" id="IPR028082">
    <property type="entry name" value="Peripla_BP_I"/>
</dbReference>
<reference evidence="5" key="1">
    <citation type="submission" date="2020-05" db="EMBL/GenBank/DDBJ databases">
        <authorList>
            <person name="Chiriac C."/>
            <person name="Salcher M."/>
            <person name="Ghai R."/>
            <person name="Kavagutti S V."/>
        </authorList>
    </citation>
    <scope>NUCLEOTIDE SEQUENCE</scope>
</reference>
<dbReference type="PANTHER" id="PTHR46847:SF1">
    <property type="entry name" value="D-ALLOSE-BINDING PERIPLASMIC PROTEIN-RELATED"/>
    <property type="match status" value="1"/>
</dbReference>
<protein>
    <submittedName>
        <fullName evidence="5">Unannotated protein</fullName>
    </submittedName>
</protein>
<dbReference type="Gene3D" id="3.40.50.2300">
    <property type="match status" value="2"/>
</dbReference>
<evidence type="ECO:0000259" key="4">
    <source>
        <dbReference type="Pfam" id="PF13407"/>
    </source>
</evidence>
<dbReference type="PANTHER" id="PTHR46847">
    <property type="entry name" value="D-ALLOSE-BINDING PERIPLASMIC PROTEIN-RELATED"/>
    <property type="match status" value="1"/>
</dbReference>
<dbReference type="InterPro" id="IPR025997">
    <property type="entry name" value="SBP_2_dom"/>
</dbReference>
<dbReference type="GO" id="GO:0030246">
    <property type="term" value="F:carbohydrate binding"/>
    <property type="evidence" value="ECO:0007669"/>
    <property type="project" value="UniProtKB-ARBA"/>
</dbReference>
<evidence type="ECO:0000313" key="5">
    <source>
        <dbReference type="EMBL" id="CAB4646947.1"/>
    </source>
</evidence>
<sequence>MKLNRFAKVALVAVASSSLVIAGTTTSNAATKKLKSIRVAAVVKGLDNPFFIGIKEGIEETALKYGVYANVQAAPGLNDDIGQANKLDSLAGQNYDCYIVIPISSNNLSQAIGKITKKKKTVINIDSPVDAASLKAAGGKITSFAGTDNFEAGKAGGAKMVAAIGAGKKIGLIAGLAGNVTSAARVDGFKAGAVGATFVGPVNADWDTTKALDAANAMITANKDLAGFFAANDQMAQGVGKAIKAAGLKIPVYGVDGIADALNEVKAGSITATISQYPYVMGQMGVEACIIAAQGGKVPAQTITPYYIIDSANITAALTNKSTRGYFPNQTPPGAYTNPYTKLIKKN</sequence>
<dbReference type="Pfam" id="PF13407">
    <property type="entry name" value="Peripla_BP_4"/>
    <property type="match status" value="1"/>
</dbReference>
<organism evidence="5">
    <name type="scientific">freshwater metagenome</name>
    <dbReference type="NCBI Taxonomy" id="449393"/>
    <lineage>
        <taxon>unclassified sequences</taxon>
        <taxon>metagenomes</taxon>
        <taxon>ecological metagenomes</taxon>
    </lineage>
</organism>
<comment type="subcellular location">
    <subcellularLocation>
        <location evidence="1">Cell envelope</location>
    </subcellularLocation>
</comment>
<evidence type="ECO:0000256" key="1">
    <source>
        <dbReference type="ARBA" id="ARBA00004196"/>
    </source>
</evidence>
<dbReference type="AlphaFoldDB" id="A0A6J6KB29"/>
<dbReference type="SUPFAM" id="SSF53822">
    <property type="entry name" value="Periplasmic binding protein-like I"/>
    <property type="match status" value="1"/>
</dbReference>
<feature type="domain" description="Periplasmic binding protein" evidence="4">
    <location>
        <begin position="40"/>
        <end position="296"/>
    </location>
</feature>
<name>A0A6J6KB29_9ZZZZ</name>
<comment type="similarity">
    <text evidence="2">Belongs to the bacterial solute-binding protein 2 family.</text>
</comment>
<evidence type="ECO:0000256" key="2">
    <source>
        <dbReference type="ARBA" id="ARBA00007639"/>
    </source>
</evidence>
<dbReference type="EMBL" id="CAEZWG010000028">
    <property type="protein sequence ID" value="CAB4646947.1"/>
    <property type="molecule type" value="Genomic_DNA"/>
</dbReference>
<dbReference type="CDD" id="cd06320">
    <property type="entry name" value="PBP1_allose_binding"/>
    <property type="match status" value="1"/>
</dbReference>
<evidence type="ECO:0000256" key="3">
    <source>
        <dbReference type="ARBA" id="ARBA00022729"/>
    </source>
</evidence>
<keyword evidence="3" id="KW-0732">Signal</keyword>
<proteinExistence type="inferred from homology"/>
<gene>
    <name evidence="5" type="ORF">UFOPK2234_00246</name>
</gene>
<accession>A0A6J6KB29</accession>
<dbReference type="GO" id="GO:0030313">
    <property type="term" value="C:cell envelope"/>
    <property type="evidence" value="ECO:0007669"/>
    <property type="project" value="UniProtKB-SubCell"/>
</dbReference>